<organism evidence="1 2">
    <name type="scientific">Halosquirtibacter laminarini</name>
    <dbReference type="NCBI Taxonomy" id="3374600"/>
    <lineage>
        <taxon>Bacteria</taxon>
        <taxon>Pseudomonadati</taxon>
        <taxon>Bacteroidota</taxon>
        <taxon>Bacteroidia</taxon>
        <taxon>Marinilabiliales</taxon>
        <taxon>Prolixibacteraceae</taxon>
        <taxon>Halosquirtibacter</taxon>
    </lineage>
</organism>
<accession>A0AC61NBB4</accession>
<evidence type="ECO:0000313" key="2">
    <source>
        <dbReference type="Proteomes" id="UP000826212"/>
    </source>
</evidence>
<keyword evidence="2" id="KW-1185">Reference proteome</keyword>
<sequence length="81" mass="9434">MNSRPFIISAIHEQALIIHIMYRWLVALFSSVVEGLDKESRIKKFTFRVINIVAKFTTSGRQQIMHLSTSNLRLIHLTHQT</sequence>
<evidence type="ECO:0000313" key="1">
    <source>
        <dbReference type="EMBL" id="QZE12746.1"/>
    </source>
</evidence>
<dbReference type="Proteomes" id="UP000826212">
    <property type="component" value="Chromosome"/>
</dbReference>
<protein>
    <submittedName>
        <fullName evidence="1">Uncharacterized protein</fullName>
    </submittedName>
</protein>
<dbReference type="EMBL" id="CP081303">
    <property type="protein sequence ID" value="QZE12746.1"/>
    <property type="molecule type" value="Genomic_DNA"/>
</dbReference>
<proteinExistence type="predicted"/>
<reference evidence="1" key="1">
    <citation type="submission" date="2021-08" db="EMBL/GenBank/DDBJ databases">
        <title>Novel anaerobic bacterium isolated from sea squirt in East Sea, Republic of Korea.</title>
        <authorList>
            <person name="Nguyen T.H."/>
            <person name="Li Z."/>
            <person name="Lee Y.-J."/>
            <person name="Ko J."/>
            <person name="Kim S.-G."/>
        </authorList>
    </citation>
    <scope>NUCLEOTIDE SEQUENCE</scope>
    <source>
        <strain evidence="1">KCTC 25031</strain>
    </source>
</reference>
<name>A0AC61NBB4_9BACT</name>
<gene>
    <name evidence="1" type="ORF">K4L44_09100</name>
</gene>